<gene>
    <name evidence="2" type="ORF">EK398_21480</name>
</gene>
<dbReference type="RefSeq" id="WP_102866549.1">
    <property type="nucleotide sequence ID" value="NZ_JARPWG010000006.1"/>
</dbReference>
<evidence type="ECO:0000313" key="3">
    <source>
        <dbReference type="Proteomes" id="UP000288388"/>
    </source>
</evidence>
<comment type="caution">
    <text evidence="2">The sequence shown here is derived from an EMBL/GenBank/DDBJ whole genome shotgun (WGS) entry which is preliminary data.</text>
</comment>
<reference evidence="2 3" key="1">
    <citation type="submission" date="2018-12" db="EMBL/GenBank/DDBJ databases">
        <title>A novel vanA-carrying plasmid in a clinical isolate of Enterococcus avium.</title>
        <authorList>
            <person name="Bernasconi O.J."/>
            <person name="Luzzaro F."/>
            <person name="Endimiani A."/>
        </authorList>
    </citation>
    <scope>NUCLEOTIDE SEQUENCE [LARGE SCALE GENOMIC DNA]</scope>
    <source>
        <strain evidence="2 3">LC0559/18</strain>
    </source>
</reference>
<name>A0A2N8PS38_ENTAV</name>
<evidence type="ECO:0000313" key="2">
    <source>
        <dbReference type="EMBL" id="RVU93029.1"/>
    </source>
</evidence>
<sequence>MENIIPVSDMRSYNQALANVKAGQEVILTKNGRAKYVVSDFEEYQKMKATLTLFEELHKGKQALKEEGHLTLDQLKARMNEKL</sequence>
<protein>
    <submittedName>
        <fullName evidence="2">Type II toxin-antitoxin system Phd/YefM family antitoxin</fullName>
    </submittedName>
</protein>
<dbReference type="Proteomes" id="UP000288388">
    <property type="component" value="Unassembled WGS sequence"/>
</dbReference>
<dbReference type="SUPFAM" id="SSF143120">
    <property type="entry name" value="YefM-like"/>
    <property type="match status" value="1"/>
</dbReference>
<proteinExistence type="inferred from homology"/>
<evidence type="ECO:0000256" key="1">
    <source>
        <dbReference type="ARBA" id="ARBA00009981"/>
    </source>
</evidence>
<comment type="similarity">
    <text evidence="1">Belongs to the phD/YefM antitoxin family.</text>
</comment>
<organism evidence="2 3">
    <name type="scientific">Enterococcus avium</name>
    <name type="common">Streptococcus avium</name>
    <dbReference type="NCBI Taxonomy" id="33945"/>
    <lineage>
        <taxon>Bacteria</taxon>
        <taxon>Bacillati</taxon>
        <taxon>Bacillota</taxon>
        <taxon>Bacilli</taxon>
        <taxon>Lactobacillales</taxon>
        <taxon>Enterococcaceae</taxon>
        <taxon>Enterococcus</taxon>
    </lineage>
</organism>
<dbReference type="AlphaFoldDB" id="A0A2N8PS38"/>
<accession>A0A2N8PS38</accession>
<dbReference type="EMBL" id="RYZS01000002">
    <property type="protein sequence ID" value="RVU93029.1"/>
    <property type="molecule type" value="Genomic_DNA"/>
</dbReference>
<dbReference type="InterPro" id="IPR036165">
    <property type="entry name" value="YefM-like_sf"/>
</dbReference>
<dbReference type="GeneID" id="69570788"/>